<keyword evidence="1" id="KW-0812">Transmembrane</keyword>
<keyword evidence="1" id="KW-1133">Transmembrane helix</keyword>
<feature type="transmembrane region" description="Helical" evidence="1">
    <location>
        <begin position="25"/>
        <end position="44"/>
    </location>
</feature>
<dbReference type="EMBL" id="QEFB01000009">
    <property type="protein sequence ID" value="PWC06871.1"/>
    <property type="molecule type" value="Genomic_DNA"/>
</dbReference>
<proteinExistence type="predicted"/>
<dbReference type="OrthoDB" id="9854412at2"/>
<evidence type="ECO:0000256" key="1">
    <source>
        <dbReference type="SAM" id="Phobius"/>
    </source>
</evidence>
<evidence type="ECO:0000313" key="2">
    <source>
        <dbReference type="EMBL" id="PWC06871.1"/>
    </source>
</evidence>
<keyword evidence="1" id="KW-0472">Membrane</keyword>
<feature type="transmembrane region" description="Helical" evidence="1">
    <location>
        <begin position="110"/>
        <end position="130"/>
    </location>
</feature>
<name>A0A2U1TDA4_9MICO</name>
<reference evidence="3" key="1">
    <citation type="submission" date="2018-04" db="EMBL/GenBank/DDBJ databases">
        <authorList>
            <person name="Liu S."/>
            <person name="Wang Z."/>
            <person name="Li J."/>
        </authorList>
    </citation>
    <scope>NUCLEOTIDE SEQUENCE [LARGE SCALE GENOMIC DNA]</scope>
    <source>
        <strain evidence="3">622</strain>
    </source>
</reference>
<keyword evidence="3" id="KW-1185">Reference proteome</keyword>
<dbReference type="KEGG" id="myl:C3E77_00800"/>
<feature type="transmembrane region" description="Helical" evidence="1">
    <location>
        <begin position="81"/>
        <end position="104"/>
    </location>
</feature>
<gene>
    <name evidence="2" type="ORF">DF223_09645</name>
</gene>
<sequence>MNAQEQLDALRADGAAVSTRTSAPLWYLVAQSLCIAGFVFSFSLDNWQSLGFVIAAVAMVLLGMLRPAITGTRAEPWVYRRSLTIGAAQLGFVVALVVLGPLLVSLADSAVLFGALLVVAFGGSLALGIAMERALARSIAEGE</sequence>
<protein>
    <submittedName>
        <fullName evidence="2">Uncharacterized protein</fullName>
    </submittedName>
</protein>
<comment type="caution">
    <text evidence="2">The sequence shown here is derived from an EMBL/GenBank/DDBJ whole genome shotgun (WGS) entry which is preliminary data.</text>
</comment>
<accession>A0A2U1TDA4</accession>
<feature type="transmembrane region" description="Helical" evidence="1">
    <location>
        <begin position="50"/>
        <end position="69"/>
    </location>
</feature>
<dbReference type="Proteomes" id="UP000244962">
    <property type="component" value="Unassembled WGS sequence"/>
</dbReference>
<organism evidence="2 3">
    <name type="scientific">Mycetocola zhujimingii</name>
    <dbReference type="NCBI Taxonomy" id="2079792"/>
    <lineage>
        <taxon>Bacteria</taxon>
        <taxon>Bacillati</taxon>
        <taxon>Actinomycetota</taxon>
        <taxon>Actinomycetes</taxon>
        <taxon>Micrococcales</taxon>
        <taxon>Microbacteriaceae</taxon>
        <taxon>Mycetocola</taxon>
    </lineage>
</organism>
<dbReference type="AlphaFoldDB" id="A0A2U1TDA4"/>
<evidence type="ECO:0000313" key="3">
    <source>
        <dbReference type="Proteomes" id="UP000244962"/>
    </source>
</evidence>